<dbReference type="OrthoDB" id="1306017at2759"/>
<gene>
    <name evidence="1" type="ORF">EPI10_005112</name>
</gene>
<evidence type="ECO:0000313" key="1">
    <source>
        <dbReference type="EMBL" id="KAA3482903.1"/>
    </source>
</evidence>
<protein>
    <submittedName>
        <fullName evidence="1">Uncharacterized protein</fullName>
    </submittedName>
</protein>
<dbReference type="Proteomes" id="UP000325315">
    <property type="component" value="Unassembled WGS sequence"/>
</dbReference>
<dbReference type="EMBL" id="SMMG02000002">
    <property type="protein sequence ID" value="KAA3482903.1"/>
    <property type="molecule type" value="Genomic_DNA"/>
</dbReference>
<organism evidence="1 2">
    <name type="scientific">Gossypium australe</name>
    <dbReference type="NCBI Taxonomy" id="47621"/>
    <lineage>
        <taxon>Eukaryota</taxon>
        <taxon>Viridiplantae</taxon>
        <taxon>Streptophyta</taxon>
        <taxon>Embryophyta</taxon>
        <taxon>Tracheophyta</taxon>
        <taxon>Spermatophyta</taxon>
        <taxon>Magnoliopsida</taxon>
        <taxon>eudicotyledons</taxon>
        <taxon>Gunneridae</taxon>
        <taxon>Pentapetalae</taxon>
        <taxon>rosids</taxon>
        <taxon>malvids</taxon>
        <taxon>Malvales</taxon>
        <taxon>Malvaceae</taxon>
        <taxon>Malvoideae</taxon>
        <taxon>Gossypium</taxon>
    </lineage>
</organism>
<proteinExistence type="predicted"/>
<evidence type="ECO:0000313" key="2">
    <source>
        <dbReference type="Proteomes" id="UP000325315"/>
    </source>
</evidence>
<sequence length="72" mass="8618">MTRHVPADQEFQKKYVGELCIEDRKQEFLMLKQGMLLSLYRLKLTVASDFCMVYAMSCKYSWYHTKLLSLQM</sequence>
<accession>A0A5B6WNF0</accession>
<name>A0A5B6WNF0_9ROSI</name>
<dbReference type="AlphaFoldDB" id="A0A5B6WNF0"/>
<keyword evidence="2" id="KW-1185">Reference proteome</keyword>
<reference evidence="2" key="1">
    <citation type="journal article" date="2019" name="Plant Biotechnol. J.">
        <title>Genome sequencing of the Australian wild diploid species Gossypium australe highlights disease resistance and delayed gland morphogenesis.</title>
        <authorList>
            <person name="Cai Y."/>
            <person name="Cai X."/>
            <person name="Wang Q."/>
            <person name="Wang P."/>
            <person name="Zhang Y."/>
            <person name="Cai C."/>
            <person name="Xu Y."/>
            <person name="Wang K."/>
            <person name="Zhou Z."/>
            <person name="Wang C."/>
            <person name="Geng S."/>
            <person name="Li B."/>
            <person name="Dong Q."/>
            <person name="Hou Y."/>
            <person name="Wang H."/>
            <person name="Ai P."/>
            <person name="Liu Z."/>
            <person name="Yi F."/>
            <person name="Sun M."/>
            <person name="An G."/>
            <person name="Cheng J."/>
            <person name="Zhang Y."/>
            <person name="Shi Q."/>
            <person name="Xie Y."/>
            <person name="Shi X."/>
            <person name="Chang Y."/>
            <person name="Huang F."/>
            <person name="Chen Y."/>
            <person name="Hong S."/>
            <person name="Mi L."/>
            <person name="Sun Q."/>
            <person name="Zhang L."/>
            <person name="Zhou B."/>
            <person name="Peng R."/>
            <person name="Zhang X."/>
            <person name="Liu F."/>
        </authorList>
    </citation>
    <scope>NUCLEOTIDE SEQUENCE [LARGE SCALE GENOMIC DNA]</scope>
    <source>
        <strain evidence="2">cv. PA1801</strain>
    </source>
</reference>
<comment type="caution">
    <text evidence="1">The sequence shown here is derived from an EMBL/GenBank/DDBJ whole genome shotgun (WGS) entry which is preliminary data.</text>
</comment>